<evidence type="ECO:0000313" key="2">
    <source>
        <dbReference type="Proteomes" id="UP000600547"/>
    </source>
</evidence>
<dbReference type="AlphaFoldDB" id="A0A8H9GVU7"/>
<comment type="caution">
    <text evidence="1">The sequence shown here is derived from an EMBL/GenBank/DDBJ whole genome shotgun (WGS) entry which is preliminary data.</text>
</comment>
<organism evidence="1 2">
    <name type="scientific">Deinococcus arenae</name>
    <dbReference type="NCBI Taxonomy" id="1452751"/>
    <lineage>
        <taxon>Bacteria</taxon>
        <taxon>Thermotogati</taxon>
        <taxon>Deinococcota</taxon>
        <taxon>Deinococci</taxon>
        <taxon>Deinococcales</taxon>
        <taxon>Deinococcaceae</taxon>
        <taxon>Deinococcus</taxon>
    </lineage>
</organism>
<reference evidence="2" key="1">
    <citation type="journal article" date="2019" name="Int. J. Syst. Evol. Microbiol.">
        <title>The Global Catalogue of Microorganisms (GCM) 10K type strain sequencing project: providing services to taxonomists for standard genome sequencing and annotation.</title>
        <authorList>
            <consortium name="The Broad Institute Genomics Platform"/>
            <consortium name="The Broad Institute Genome Sequencing Center for Infectious Disease"/>
            <person name="Wu L."/>
            <person name="Ma J."/>
        </authorList>
    </citation>
    <scope>NUCLEOTIDE SEQUENCE [LARGE SCALE GENOMIC DNA]</scope>
    <source>
        <strain evidence="2">JCM 31047</strain>
    </source>
</reference>
<protein>
    <submittedName>
        <fullName evidence="1">Uncharacterized protein</fullName>
    </submittedName>
</protein>
<evidence type="ECO:0000313" key="1">
    <source>
        <dbReference type="EMBL" id="GGM52234.1"/>
    </source>
</evidence>
<dbReference type="Proteomes" id="UP000600547">
    <property type="component" value="Unassembled WGS sequence"/>
</dbReference>
<accession>A0A8H9GVU7</accession>
<proteinExistence type="predicted"/>
<sequence length="64" mass="6813">MENASTENGEYTVTVQGVTLTGDWTPLPDLAPGQDLLALESWITPAGLTVTGVDSGLLHVEHHR</sequence>
<dbReference type="EMBL" id="BMQG01000012">
    <property type="protein sequence ID" value="GGM52234.1"/>
    <property type="molecule type" value="Genomic_DNA"/>
</dbReference>
<name>A0A8H9GVU7_9DEIO</name>
<gene>
    <name evidence="1" type="ORF">GCM10008956_30410</name>
</gene>
<keyword evidence="2" id="KW-1185">Reference proteome</keyword>